<dbReference type="GO" id="GO:0020037">
    <property type="term" value="F:heme binding"/>
    <property type="evidence" value="ECO:0007669"/>
    <property type="project" value="InterPro"/>
</dbReference>
<sequence length="133" mass="15120">MILEHIVPQSFKAAVPWLTGIILTRLMYNKYGYGLSHVPGPWFAGFTDLWRLLIVRGRRAQEVHIELHKKYGPAVRLGPQAVSIADTDALKVIYSPRAGWSKSKFYLVQQALAKGKRLKAIFNTDNDSYHARL</sequence>
<evidence type="ECO:0000313" key="1">
    <source>
        <dbReference type="EMBL" id="EWG48595.1"/>
    </source>
</evidence>
<dbReference type="Proteomes" id="UP000009096">
    <property type="component" value="Chromosome 10"/>
</dbReference>
<dbReference type="EMBL" id="DS022252">
    <property type="protein sequence ID" value="EWG48595.1"/>
    <property type="molecule type" value="Genomic_DNA"/>
</dbReference>
<dbReference type="GO" id="GO:0005506">
    <property type="term" value="F:iron ion binding"/>
    <property type="evidence" value="ECO:0007669"/>
    <property type="project" value="InterPro"/>
</dbReference>
<organism evidence="1 2">
    <name type="scientific">Gibberella moniliformis (strain M3125 / FGSC 7600)</name>
    <name type="common">Maize ear and stalk rot fungus</name>
    <name type="synonym">Fusarium verticillioides</name>
    <dbReference type="NCBI Taxonomy" id="334819"/>
    <lineage>
        <taxon>Eukaryota</taxon>
        <taxon>Fungi</taxon>
        <taxon>Dikarya</taxon>
        <taxon>Ascomycota</taxon>
        <taxon>Pezizomycotina</taxon>
        <taxon>Sordariomycetes</taxon>
        <taxon>Hypocreomycetidae</taxon>
        <taxon>Hypocreales</taxon>
        <taxon>Nectriaceae</taxon>
        <taxon>Fusarium</taxon>
        <taxon>Fusarium fujikuroi species complex</taxon>
    </lineage>
</organism>
<dbReference type="GeneID" id="30073166"/>
<accession>W7MM23</accession>
<dbReference type="SUPFAM" id="SSF48264">
    <property type="entry name" value="Cytochrome P450"/>
    <property type="match status" value="1"/>
</dbReference>
<dbReference type="KEGG" id="fvr:FVEG_16290"/>
<dbReference type="Gene3D" id="1.10.630.10">
    <property type="entry name" value="Cytochrome P450"/>
    <property type="match status" value="1"/>
</dbReference>
<dbReference type="GO" id="GO:0016705">
    <property type="term" value="F:oxidoreductase activity, acting on paired donors, with incorporation or reduction of molecular oxygen"/>
    <property type="evidence" value="ECO:0007669"/>
    <property type="project" value="InterPro"/>
</dbReference>
<dbReference type="GO" id="GO:0004497">
    <property type="term" value="F:monooxygenase activity"/>
    <property type="evidence" value="ECO:0007669"/>
    <property type="project" value="InterPro"/>
</dbReference>
<keyword evidence="2" id="KW-1185">Reference proteome</keyword>
<gene>
    <name evidence="1" type="ORF">FVEG_16290</name>
</gene>
<proteinExistence type="predicted"/>
<dbReference type="STRING" id="334819.W7MM23"/>
<dbReference type="InterPro" id="IPR036396">
    <property type="entry name" value="Cyt_P450_sf"/>
</dbReference>
<dbReference type="VEuPathDB" id="FungiDB:FVEG_16290"/>
<dbReference type="AlphaFoldDB" id="W7MM23"/>
<evidence type="ECO:0000313" key="2">
    <source>
        <dbReference type="Proteomes" id="UP000009096"/>
    </source>
</evidence>
<protein>
    <submittedName>
        <fullName evidence="1">Uncharacterized protein</fullName>
    </submittedName>
</protein>
<reference evidence="1 2" key="1">
    <citation type="journal article" date="2010" name="Nature">
        <title>Comparative genomics reveals mobile pathogenicity chromosomes in Fusarium.</title>
        <authorList>
            <person name="Ma L.J."/>
            <person name="van der Does H.C."/>
            <person name="Borkovich K.A."/>
            <person name="Coleman J.J."/>
            <person name="Daboussi M.J."/>
            <person name="Di Pietro A."/>
            <person name="Dufresne M."/>
            <person name="Freitag M."/>
            <person name="Grabherr M."/>
            <person name="Henrissat B."/>
            <person name="Houterman P.M."/>
            <person name="Kang S."/>
            <person name="Shim W.B."/>
            <person name="Woloshuk C."/>
            <person name="Xie X."/>
            <person name="Xu J.R."/>
            <person name="Antoniw J."/>
            <person name="Baker S.E."/>
            <person name="Bluhm B.H."/>
            <person name="Breakspear A."/>
            <person name="Brown D.W."/>
            <person name="Butchko R.A."/>
            <person name="Chapman S."/>
            <person name="Coulson R."/>
            <person name="Coutinho P.M."/>
            <person name="Danchin E.G."/>
            <person name="Diener A."/>
            <person name="Gale L.R."/>
            <person name="Gardiner D.M."/>
            <person name="Goff S."/>
            <person name="Hammond-Kosack K.E."/>
            <person name="Hilburn K."/>
            <person name="Hua-Van A."/>
            <person name="Jonkers W."/>
            <person name="Kazan K."/>
            <person name="Kodira C.D."/>
            <person name="Koehrsen M."/>
            <person name="Kumar L."/>
            <person name="Lee Y.H."/>
            <person name="Li L."/>
            <person name="Manners J.M."/>
            <person name="Miranda-Saavedra D."/>
            <person name="Mukherjee M."/>
            <person name="Park G."/>
            <person name="Park J."/>
            <person name="Park S.Y."/>
            <person name="Proctor R.H."/>
            <person name="Regev A."/>
            <person name="Ruiz-Roldan M.C."/>
            <person name="Sain D."/>
            <person name="Sakthikumar S."/>
            <person name="Sykes S."/>
            <person name="Schwartz D.C."/>
            <person name="Turgeon B.G."/>
            <person name="Wapinski I."/>
            <person name="Yoder O."/>
            <person name="Young S."/>
            <person name="Zeng Q."/>
            <person name="Zhou S."/>
            <person name="Galagan J."/>
            <person name="Cuomo C.A."/>
            <person name="Kistler H.C."/>
            <person name="Rep M."/>
        </authorList>
    </citation>
    <scope>NUCLEOTIDE SEQUENCE [LARGE SCALE GENOMIC DNA]</scope>
    <source>
        <strain evidence="2">M3125 / FGSC 7600</strain>
    </source>
</reference>
<dbReference type="RefSeq" id="XP_018754786.1">
    <property type="nucleotide sequence ID" value="XM_018905540.1"/>
</dbReference>
<dbReference type="EMBL" id="CM000587">
    <property type="protein sequence ID" value="EWG48595.1"/>
    <property type="molecule type" value="Genomic_DNA"/>
</dbReference>
<name>W7MM23_GIBM7</name>